<name>A0A0F9MA45_9ZZZZ</name>
<proteinExistence type="predicted"/>
<gene>
    <name evidence="2" type="ORF">LCGC14_1485680</name>
</gene>
<dbReference type="SUPFAM" id="SSF53335">
    <property type="entry name" value="S-adenosyl-L-methionine-dependent methyltransferases"/>
    <property type="match status" value="1"/>
</dbReference>
<reference evidence="2" key="1">
    <citation type="journal article" date="2015" name="Nature">
        <title>Complex archaea that bridge the gap between prokaryotes and eukaryotes.</title>
        <authorList>
            <person name="Spang A."/>
            <person name="Saw J.H."/>
            <person name="Jorgensen S.L."/>
            <person name="Zaremba-Niedzwiedzka K."/>
            <person name="Martijn J."/>
            <person name="Lind A.E."/>
            <person name="van Eijk R."/>
            <person name="Schleper C."/>
            <person name="Guy L."/>
            <person name="Ettema T.J."/>
        </authorList>
    </citation>
    <scope>NUCLEOTIDE SEQUENCE</scope>
</reference>
<evidence type="ECO:0000313" key="2">
    <source>
        <dbReference type="EMBL" id="KKM65997.1"/>
    </source>
</evidence>
<comment type="caution">
    <text evidence="2">The sequence shown here is derived from an EMBL/GenBank/DDBJ whole genome shotgun (WGS) entry which is preliminary data.</text>
</comment>
<organism evidence="2">
    <name type="scientific">marine sediment metagenome</name>
    <dbReference type="NCBI Taxonomy" id="412755"/>
    <lineage>
        <taxon>unclassified sequences</taxon>
        <taxon>metagenomes</taxon>
        <taxon>ecological metagenomes</taxon>
    </lineage>
</organism>
<feature type="domain" description="Methyltransferase" evidence="1">
    <location>
        <begin position="50"/>
        <end position="134"/>
    </location>
</feature>
<sequence length="246" mass="28688">MTINWSMKEKEEYDKLSVIYDDLYAPTWPRGPNLEGLISYLVTFSGGNNICEVGVGTGNVIGLLYNLGYKNFTGIDLSSKMMEFAKQKVPNLITIEEDLRDTNYSGFDWILSVGSIYNRISNEDKKKLFSKMYNEMDEDALFFVGLRNYTYNYAFETEKITSGKETKAGRFEIEYKHEWISHDCYYGVAYYVDLETNQKFDYTYKTYVISEEDLVKMITDVGFTHINTGRPKDTGYYSNIWVFKKK</sequence>
<protein>
    <recommendedName>
        <fullName evidence="1">Methyltransferase domain-containing protein</fullName>
    </recommendedName>
</protein>
<dbReference type="EMBL" id="LAZR01010621">
    <property type="protein sequence ID" value="KKM65997.1"/>
    <property type="molecule type" value="Genomic_DNA"/>
</dbReference>
<dbReference type="Gene3D" id="3.40.50.150">
    <property type="entry name" value="Vaccinia Virus protein VP39"/>
    <property type="match status" value="1"/>
</dbReference>
<dbReference type="InterPro" id="IPR041698">
    <property type="entry name" value="Methyltransf_25"/>
</dbReference>
<dbReference type="Pfam" id="PF13649">
    <property type="entry name" value="Methyltransf_25"/>
    <property type="match status" value="1"/>
</dbReference>
<dbReference type="InterPro" id="IPR029063">
    <property type="entry name" value="SAM-dependent_MTases_sf"/>
</dbReference>
<dbReference type="CDD" id="cd02440">
    <property type="entry name" value="AdoMet_MTases"/>
    <property type="match status" value="1"/>
</dbReference>
<accession>A0A0F9MA45</accession>
<dbReference type="AlphaFoldDB" id="A0A0F9MA45"/>
<evidence type="ECO:0000259" key="1">
    <source>
        <dbReference type="Pfam" id="PF13649"/>
    </source>
</evidence>